<dbReference type="InterPro" id="IPR043763">
    <property type="entry name" value="DUF5709"/>
</dbReference>
<accession>A0A4Q7WUM9</accession>
<organism evidence="3 4">
    <name type="scientific">Kribbella rubisoli</name>
    <dbReference type="NCBI Taxonomy" id="3075929"/>
    <lineage>
        <taxon>Bacteria</taxon>
        <taxon>Bacillati</taxon>
        <taxon>Actinomycetota</taxon>
        <taxon>Actinomycetes</taxon>
        <taxon>Propionibacteriales</taxon>
        <taxon>Kribbellaceae</taxon>
        <taxon>Kribbella</taxon>
    </lineage>
</organism>
<evidence type="ECO:0000313" key="3">
    <source>
        <dbReference type="EMBL" id="RZU14061.1"/>
    </source>
</evidence>
<feature type="compositionally biased region" description="Low complexity" evidence="1">
    <location>
        <begin position="120"/>
        <end position="129"/>
    </location>
</feature>
<feature type="domain" description="DUF5709" evidence="2">
    <location>
        <begin position="89"/>
        <end position="137"/>
    </location>
</feature>
<comment type="caution">
    <text evidence="3">The sequence shown here is derived from an EMBL/GenBank/DDBJ whole genome shotgun (WGS) entry which is preliminary data.</text>
</comment>
<dbReference type="Proteomes" id="UP000292027">
    <property type="component" value="Unassembled WGS sequence"/>
</dbReference>
<feature type="compositionally biased region" description="Acidic residues" evidence="1">
    <location>
        <begin position="136"/>
        <end position="167"/>
    </location>
</feature>
<name>A0A4Q7WUM9_9ACTN</name>
<proteinExistence type="predicted"/>
<feature type="region of interest" description="Disordered" evidence="1">
    <location>
        <begin position="1"/>
        <end position="167"/>
    </location>
</feature>
<dbReference type="RefSeq" id="WP_130446246.1">
    <property type="nucleotide sequence ID" value="NZ_SHKR01000013.1"/>
</dbReference>
<reference evidence="3 4" key="1">
    <citation type="journal article" date="2015" name="Stand. Genomic Sci.">
        <title>Genomic Encyclopedia of Bacterial and Archaeal Type Strains, Phase III: the genomes of soil and plant-associated and newly described type strains.</title>
        <authorList>
            <person name="Whitman W.B."/>
            <person name="Woyke T."/>
            <person name="Klenk H.P."/>
            <person name="Zhou Y."/>
            <person name="Lilburn T.G."/>
            <person name="Beck B.J."/>
            <person name="De Vos P."/>
            <person name="Vandamme P."/>
            <person name="Eisen J.A."/>
            <person name="Garrity G."/>
            <person name="Hugenholtz P."/>
            <person name="Kyrpides N.C."/>
        </authorList>
    </citation>
    <scope>NUCLEOTIDE SEQUENCE [LARGE SCALE GENOMIC DNA]</scope>
    <source>
        <strain evidence="3 4">VKM Ac-2540</strain>
    </source>
</reference>
<dbReference type="AlphaFoldDB" id="A0A4Q7WUM9"/>
<dbReference type="Pfam" id="PF18970">
    <property type="entry name" value="DUF5709"/>
    <property type="match status" value="1"/>
</dbReference>
<feature type="compositionally biased region" description="Acidic residues" evidence="1">
    <location>
        <begin position="73"/>
        <end position="86"/>
    </location>
</feature>
<evidence type="ECO:0000256" key="1">
    <source>
        <dbReference type="SAM" id="MobiDB-lite"/>
    </source>
</evidence>
<sequence>MSDNNREDYGSYSVDDEDQLQKEDTLNDRGVDDLLDEGYSPPEKWSAGEGFGTTADEALEGETLDQRIAQEVPDTDPYAEDGEDVGGPEVGVRRSGRLVASDEGSRGDDDDELFAEDVGIDGAAAGAEEAAVHVVDDEDNFELEDDDEEDLESYDDVDLGDVTDPED</sequence>
<evidence type="ECO:0000259" key="2">
    <source>
        <dbReference type="Pfam" id="PF18970"/>
    </source>
</evidence>
<dbReference type="OrthoDB" id="3212066at2"/>
<evidence type="ECO:0000313" key="4">
    <source>
        <dbReference type="Proteomes" id="UP000292027"/>
    </source>
</evidence>
<feature type="compositionally biased region" description="Basic and acidic residues" evidence="1">
    <location>
        <begin position="19"/>
        <end position="32"/>
    </location>
</feature>
<keyword evidence="4" id="KW-1185">Reference proteome</keyword>
<gene>
    <name evidence="3" type="ORF">EV645_4922</name>
</gene>
<feature type="compositionally biased region" description="Acidic residues" evidence="1">
    <location>
        <begin position="108"/>
        <end position="119"/>
    </location>
</feature>
<protein>
    <recommendedName>
        <fullName evidence="2">DUF5709 domain-containing protein</fullName>
    </recommendedName>
</protein>
<dbReference type="EMBL" id="SHKR01000013">
    <property type="protein sequence ID" value="RZU14061.1"/>
    <property type="molecule type" value="Genomic_DNA"/>
</dbReference>